<reference evidence="2" key="2">
    <citation type="submission" date="2007-04" db="EMBL/GenBank/DDBJ databases">
        <title>Draft genome sequence of Bacteroides ovatus (ATCC 8483).</title>
        <authorList>
            <person name="Sudarsanam P."/>
            <person name="Ley R."/>
            <person name="Guruge J."/>
            <person name="Turnbaugh P.J."/>
            <person name="Mahowald M."/>
            <person name="Liep D."/>
            <person name="Gordon J."/>
        </authorList>
    </citation>
    <scope>NUCLEOTIDE SEQUENCE [LARGE SCALE GENOMIC DNA]</scope>
    <source>
        <strain evidence="2">ATCC 8483 / DSM 1896 / JCM 5824 / BCRC 10623 / CCUG 4943 / NCTC 11153</strain>
    </source>
</reference>
<protein>
    <submittedName>
        <fullName evidence="1">Uncharacterized protein</fullName>
    </submittedName>
</protein>
<dbReference type="Proteomes" id="UP000005475">
    <property type="component" value="Unassembled WGS sequence"/>
</dbReference>
<evidence type="ECO:0000313" key="1">
    <source>
        <dbReference type="EMBL" id="EDO11723.1"/>
    </source>
</evidence>
<accession>A0AAN3A8E2</accession>
<sequence>MPKEQASALALFFDWYGQTECIKVCNSEVNNQWLNFRNDGRRRGDSYILKG</sequence>
<name>A0AAN3A8E2_BACO1</name>
<reference evidence="1 2" key="1">
    <citation type="submission" date="2007-03" db="EMBL/GenBank/DDBJ databases">
        <authorList>
            <person name="Fulton L."/>
            <person name="Clifton S."/>
            <person name="Fulton B."/>
            <person name="Xu J."/>
            <person name="Minx P."/>
            <person name="Pepin K.H."/>
            <person name="Johnson M."/>
            <person name="Thiruvilangam P."/>
            <person name="Bhonagiri V."/>
            <person name="Nash W.E."/>
            <person name="Mardis E.R."/>
            <person name="Wilson R.K."/>
        </authorList>
    </citation>
    <scope>NUCLEOTIDE SEQUENCE [LARGE SCALE GENOMIC DNA]</scope>
    <source>
        <strain evidence="2">ATCC 8483 / DSM 1896 / JCM 5824 / BCRC 10623 / CCUG 4943 / NCTC 11153</strain>
    </source>
</reference>
<organism evidence="1 2">
    <name type="scientific">Bacteroides ovatus (strain ATCC 8483 / DSM 1896 / JCM 5824 / BCRC 10623 / CCUG 4943 / NCTC 11153)</name>
    <dbReference type="NCBI Taxonomy" id="411476"/>
    <lineage>
        <taxon>Bacteria</taxon>
        <taxon>Pseudomonadati</taxon>
        <taxon>Bacteroidota</taxon>
        <taxon>Bacteroidia</taxon>
        <taxon>Bacteroidales</taxon>
        <taxon>Bacteroidaceae</taxon>
        <taxon>Bacteroides</taxon>
    </lineage>
</organism>
<evidence type="ECO:0000313" key="2">
    <source>
        <dbReference type="Proteomes" id="UP000005475"/>
    </source>
</evidence>
<dbReference type="AlphaFoldDB" id="A0AAN3A8E2"/>
<dbReference type="EMBL" id="AAXF02000048">
    <property type="protein sequence ID" value="EDO11723.1"/>
    <property type="molecule type" value="Genomic_DNA"/>
</dbReference>
<proteinExistence type="predicted"/>
<comment type="caution">
    <text evidence="1">The sequence shown here is derived from an EMBL/GenBank/DDBJ whole genome shotgun (WGS) entry which is preliminary data.</text>
</comment>
<gene>
    <name evidence="1" type="ORF">BACOVA_02217</name>
</gene>